<evidence type="ECO:0000313" key="1">
    <source>
        <dbReference type="EMBL" id="MPC09465.1"/>
    </source>
</evidence>
<accession>A0A5B7CJL2</accession>
<keyword evidence="2" id="KW-1185">Reference proteome</keyword>
<gene>
    <name evidence="1" type="ORF">E2C01_002078</name>
</gene>
<name>A0A5B7CJL2_PORTR</name>
<evidence type="ECO:0000313" key="2">
    <source>
        <dbReference type="Proteomes" id="UP000324222"/>
    </source>
</evidence>
<sequence length="59" mass="6858">MKPLNKLLSLTHYNIKNLILHGNKKKSHLENGSIYMAVWDYWRAYDKAELAAAHCTTEL</sequence>
<reference evidence="1 2" key="1">
    <citation type="submission" date="2019-05" db="EMBL/GenBank/DDBJ databases">
        <title>Another draft genome of Portunus trituberculatus and its Hox gene families provides insights of decapod evolution.</title>
        <authorList>
            <person name="Jeong J.-H."/>
            <person name="Song I."/>
            <person name="Kim S."/>
            <person name="Choi T."/>
            <person name="Kim D."/>
            <person name="Ryu S."/>
            <person name="Kim W."/>
        </authorList>
    </citation>
    <scope>NUCLEOTIDE SEQUENCE [LARGE SCALE GENOMIC DNA]</scope>
    <source>
        <tissue evidence="1">Muscle</tissue>
    </source>
</reference>
<dbReference type="EMBL" id="VSRR010000070">
    <property type="protein sequence ID" value="MPC09465.1"/>
    <property type="molecule type" value="Genomic_DNA"/>
</dbReference>
<protein>
    <submittedName>
        <fullName evidence="1">Uncharacterized protein</fullName>
    </submittedName>
</protein>
<organism evidence="1 2">
    <name type="scientific">Portunus trituberculatus</name>
    <name type="common">Swimming crab</name>
    <name type="synonym">Neptunus trituberculatus</name>
    <dbReference type="NCBI Taxonomy" id="210409"/>
    <lineage>
        <taxon>Eukaryota</taxon>
        <taxon>Metazoa</taxon>
        <taxon>Ecdysozoa</taxon>
        <taxon>Arthropoda</taxon>
        <taxon>Crustacea</taxon>
        <taxon>Multicrustacea</taxon>
        <taxon>Malacostraca</taxon>
        <taxon>Eumalacostraca</taxon>
        <taxon>Eucarida</taxon>
        <taxon>Decapoda</taxon>
        <taxon>Pleocyemata</taxon>
        <taxon>Brachyura</taxon>
        <taxon>Eubrachyura</taxon>
        <taxon>Portunoidea</taxon>
        <taxon>Portunidae</taxon>
        <taxon>Portuninae</taxon>
        <taxon>Portunus</taxon>
    </lineage>
</organism>
<comment type="caution">
    <text evidence="1">The sequence shown here is derived from an EMBL/GenBank/DDBJ whole genome shotgun (WGS) entry which is preliminary data.</text>
</comment>
<dbReference type="AlphaFoldDB" id="A0A5B7CJL2"/>
<dbReference type="Proteomes" id="UP000324222">
    <property type="component" value="Unassembled WGS sequence"/>
</dbReference>
<proteinExistence type="predicted"/>